<keyword evidence="4 7" id="KW-0249">Electron transport</keyword>
<keyword evidence="5" id="KW-1015">Disulfide bond</keyword>
<evidence type="ECO:0000313" key="9">
    <source>
        <dbReference type="EMBL" id="MBR0680333.1"/>
    </source>
</evidence>
<dbReference type="Proteomes" id="UP001138709">
    <property type="component" value="Unassembled WGS sequence"/>
</dbReference>
<dbReference type="InterPro" id="IPR002109">
    <property type="entry name" value="Glutaredoxin"/>
</dbReference>
<evidence type="ECO:0000256" key="2">
    <source>
        <dbReference type="ARBA" id="ARBA00007787"/>
    </source>
</evidence>
<comment type="function">
    <text evidence="1 7">Has a glutathione-disulfide oxidoreductase activity in the presence of NADPH and glutathione reductase. Reduces low molecular weight disulfides and proteins.</text>
</comment>
<dbReference type="Gene3D" id="3.40.30.10">
    <property type="entry name" value="Glutaredoxin"/>
    <property type="match status" value="1"/>
</dbReference>
<dbReference type="Pfam" id="PF00462">
    <property type="entry name" value="Glutaredoxin"/>
    <property type="match status" value="1"/>
</dbReference>
<dbReference type="InterPro" id="IPR011900">
    <property type="entry name" value="GRX_bact"/>
</dbReference>
<name>A0A9X9X9E7_9PROT</name>
<evidence type="ECO:0000256" key="3">
    <source>
        <dbReference type="ARBA" id="ARBA00022448"/>
    </source>
</evidence>
<comment type="similarity">
    <text evidence="2 7">Belongs to the glutaredoxin family.</text>
</comment>
<keyword evidence="6 7" id="KW-0676">Redox-active center</keyword>
<dbReference type="CDD" id="cd03418">
    <property type="entry name" value="GRX_GRXb_1_3_like"/>
    <property type="match status" value="1"/>
</dbReference>
<keyword evidence="10" id="KW-1185">Reference proteome</keyword>
<evidence type="ECO:0000256" key="1">
    <source>
        <dbReference type="ARBA" id="ARBA00002549"/>
    </source>
</evidence>
<keyword evidence="7" id="KW-0963">Cytoplasm</keyword>
<evidence type="ECO:0000313" key="10">
    <source>
        <dbReference type="Proteomes" id="UP001138709"/>
    </source>
</evidence>
<sequence>MAKIQIYTTEFCPYCARAKALLERKGVAYEEIYAPNGSEARREAIARSGGRTTVPQIFIDGQAIGGSDDLHALERAGRLDTLLAA</sequence>
<dbReference type="PROSITE" id="PS00195">
    <property type="entry name" value="GLUTAREDOXIN_1"/>
    <property type="match status" value="1"/>
</dbReference>
<dbReference type="GO" id="GO:0015035">
    <property type="term" value="F:protein-disulfide reductase activity"/>
    <property type="evidence" value="ECO:0007669"/>
    <property type="project" value="TreeGrafter"/>
</dbReference>
<keyword evidence="3 7" id="KW-0813">Transport</keyword>
<evidence type="ECO:0000256" key="7">
    <source>
        <dbReference type="RuleBase" id="RU364065"/>
    </source>
</evidence>
<dbReference type="PANTHER" id="PTHR46679">
    <property type="match status" value="1"/>
</dbReference>
<gene>
    <name evidence="9" type="primary">grxC</name>
    <name evidence="9" type="ORF">GXW74_07530</name>
</gene>
<reference evidence="9" key="1">
    <citation type="submission" date="2020-01" db="EMBL/GenBank/DDBJ databases">
        <authorList>
            <person name="Rat A."/>
        </authorList>
    </citation>
    <scope>NUCLEOTIDE SEQUENCE</scope>
    <source>
        <strain evidence="9">LMG 31228</strain>
    </source>
</reference>
<proteinExistence type="inferred from homology"/>
<dbReference type="RefSeq" id="WP_211845857.1">
    <property type="nucleotide sequence ID" value="NZ_JAAEDL010000005.1"/>
</dbReference>
<dbReference type="PROSITE" id="PS51354">
    <property type="entry name" value="GLUTAREDOXIN_2"/>
    <property type="match status" value="1"/>
</dbReference>
<dbReference type="EMBL" id="JAAEDL010000005">
    <property type="protein sequence ID" value="MBR0680333.1"/>
    <property type="molecule type" value="Genomic_DNA"/>
</dbReference>
<protein>
    <recommendedName>
        <fullName evidence="7">Glutaredoxin</fullName>
    </recommendedName>
</protein>
<reference evidence="9" key="2">
    <citation type="journal article" date="2021" name="Syst. Appl. Microbiol.">
        <title>Roseomonas hellenica sp. nov., isolated from roots of wild-growing Alkanna tinctoria.</title>
        <authorList>
            <person name="Rat A."/>
            <person name="Naranjo H.D."/>
            <person name="Lebbe L."/>
            <person name="Cnockaert M."/>
            <person name="Krigas N."/>
            <person name="Grigoriadou K."/>
            <person name="Maloupa E."/>
            <person name="Willems A."/>
        </authorList>
    </citation>
    <scope>NUCLEOTIDE SEQUENCE</scope>
    <source>
        <strain evidence="9">LMG 31228</strain>
    </source>
</reference>
<dbReference type="PANTHER" id="PTHR46679:SF1">
    <property type="entry name" value="GLUTAREDOXIN-2, MITOCHONDRIAL"/>
    <property type="match status" value="1"/>
</dbReference>
<evidence type="ECO:0000259" key="8">
    <source>
        <dbReference type="Pfam" id="PF00462"/>
    </source>
</evidence>
<accession>A0A9X9X9E7</accession>
<evidence type="ECO:0000256" key="6">
    <source>
        <dbReference type="ARBA" id="ARBA00023284"/>
    </source>
</evidence>
<dbReference type="InterPro" id="IPR014025">
    <property type="entry name" value="Glutaredoxin_subgr"/>
</dbReference>
<dbReference type="SUPFAM" id="SSF52833">
    <property type="entry name" value="Thioredoxin-like"/>
    <property type="match status" value="1"/>
</dbReference>
<feature type="domain" description="Glutaredoxin" evidence="8">
    <location>
        <begin position="4"/>
        <end position="64"/>
    </location>
</feature>
<evidence type="ECO:0000256" key="5">
    <source>
        <dbReference type="ARBA" id="ARBA00023157"/>
    </source>
</evidence>
<dbReference type="GO" id="GO:0015038">
    <property type="term" value="F:glutathione disulfide oxidoreductase activity"/>
    <property type="evidence" value="ECO:0007669"/>
    <property type="project" value="UniProtKB-UniRule"/>
</dbReference>
<dbReference type="AlphaFoldDB" id="A0A9X9X9E7"/>
<dbReference type="InterPro" id="IPR036249">
    <property type="entry name" value="Thioredoxin-like_sf"/>
</dbReference>
<evidence type="ECO:0000256" key="4">
    <source>
        <dbReference type="ARBA" id="ARBA00022982"/>
    </source>
</evidence>
<dbReference type="PRINTS" id="PR00160">
    <property type="entry name" value="GLUTAREDOXIN"/>
</dbReference>
<dbReference type="GO" id="GO:0045454">
    <property type="term" value="P:cell redox homeostasis"/>
    <property type="evidence" value="ECO:0007669"/>
    <property type="project" value="InterPro"/>
</dbReference>
<dbReference type="NCBIfam" id="TIGR02181">
    <property type="entry name" value="GRX_bact"/>
    <property type="match status" value="1"/>
</dbReference>
<dbReference type="InterPro" id="IPR011767">
    <property type="entry name" value="GLR_AS"/>
</dbReference>
<organism evidence="9 10">
    <name type="scientific">Neoroseomonas eburnea</name>
    <dbReference type="NCBI Taxonomy" id="1346889"/>
    <lineage>
        <taxon>Bacteria</taxon>
        <taxon>Pseudomonadati</taxon>
        <taxon>Pseudomonadota</taxon>
        <taxon>Alphaproteobacteria</taxon>
        <taxon>Acetobacterales</taxon>
        <taxon>Acetobacteraceae</taxon>
        <taxon>Neoroseomonas</taxon>
    </lineage>
</organism>
<comment type="caution">
    <text evidence="9">The sequence shown here is derived from an EMBL/GenBank/DDBJ whole genome shotgun (WGS) entry which is preliminary data.</text>
</comment>